<sequence length="228" mass="24703">MAAAAQHIARLAASRGTSATTASSRAHSAARHPVRLLAKPRSARPSAFAADEIGAAGDEEVNLKDVTRKLMDCRKRKAASNAVDLLVSLGRAGIEPDLLASTACLGACVAAGKMDLALKVFEEVFDKRVVEPDEVVFTELIRGYLASSPPSWTRAMNTLDRMEAFDVVPGALSYNILLAKCADDNELERAEDIVDRMADEGVEPDRFTMEAVKKRRSIRSYAKKVLML</sequence>
<evidence type="ECO:0000313" key="4">
    <source>
        <dbReference type="EMBL" id="ACO67508.1"/>
    </source>
</evidence>
<dbReference type="KEGG" id="mis:MICPUN_104193"/>
<evidence type="ECO:0000313" key="5">
    <source>
        <dbReference type="Proteomes" id="UP000002009"/>
    </source>
</evidence>
<keyword evidence="2" id="KW-0677">Repeat</keyword>
<protein>
    <recommendedName>
        <fullName evidence="6">Pentacotripeptide-repeat region of PRORP domain-containing protein</fullName>
    </recommendedName>
</protein>
<comment type="similarity">
    <text evidence="1">Belongs to the PPR family. P subfamily.</text>
</comment>
<dbReference type="RefSeq" id="XP_002506250.1">
    <property type="nucleotide sequence ID" value="XM_002506204.1"/>
</dbReference>
<name>C1EHH4_MICCC</name>
<keyword evidence="5" id="KW-1185">Reference proteome</keyword>
<dbReference type="GeneID" id="8249179"/>
<dbReference type="PANTHER" id="PTHR47447">
    <property type="entry name" value="OS03G0856100 PROTEIN"/>
    <property type="match status" value="1"/>
</dbReference>
<dbReference type="OrthoDB" id="185373at2759"/>
<dbReference type="Proteomes" id="UP000002009">
    <property type="component" value="Chromosome 14"/>
</dbReference>
<dbReference type="STRING" id="296587.C1EHH4"/>
<dbReference type="InterPro" id="IPR002885">
    <property type="entry name" value="PPR_rpt"/>
</dbReference>
<dbReference type="OMA" id="GKMEMAR"/>
<dbReference type="NCBIfam" id="TIGR00756">
    <property type="entry name" value="PPR"/>
    <property type="match status" value="1"/>
</dbReference>
<dbReference type="InterPro" id="IPR011990">
    <property type="entry name" value="TPR-like_helical_dom_sf"/>
</dbReference>
<evidence type="ECO:0000256" key="1">
    <source>
        <dbReference type="ARBA" id="ARBA00007626"/>
    </source>
</evidence>
<dbReference type="InParanoid" id="C1EHH4"/>
<dbReference type="EMBL" id="CP001332">
    <property type="protein sequence ID" value="ACO67508.1"/>
    <property type="molecule type" value="Genomic_DNA"/>
</dbReference>
<feature type="repeat" description="PPR" evidence="3">
    <location>
        <begin position="170"/>
        <end position="204"/>
    </location>
</feature>
<dbReference type="PANTHER" id="PTHR47447:SF17">
    <property type="entry name" value="OS12G0638900 PROTEIN"/>
    <property type="match status" value="1"/>
</dbReference>
<reference evidence="4 5" key="1">
    <citation type="journal article" date="2009" name="Science">
        <title>Green evolution and dynamic adaptations revealed by genomes of the marine picoeukaryotes Micromonas.</title>
        <authorList>
            <person name="Worden A.Z."/>
            <person name="Lee J.H."/>
            <person name="Mock T."/>
            <person name="Rouze P."/>
            <person name="Simmons M.P."/>
            <person name="Aerts A.L."/>
            <person name="Allen A.E."/>
            <person name="Cuvelier M.L."/>
            <person name="Derelle E."/>
            <person name="Everett M.V."/>
            <person name="Foulon E."/>
            <person name="Grimwood J."/>
            <person name="Gundlach H."/>
            <person name="Henrissat B."/>
            <person name="Napoli C."/>
            <person name="McDonald S.M."/>
            <person name="Parker M.S."/>
            <person name="Rombauts S."/>
            <person name="Salamov A."/>
            <person name="Von Dassow P."/>
            <person name="Badger J.H."/>
            <person name="Coutinho P.M."/>
            <person name="Demir E."/>
            <person name="Dubchak I."/>
            <person name="Gentemann C."/>
            <person name="Eikrem W."/>
            <person name="Gready J.E."/>
            <person name="John U."/>
            <person name="Lanier W."/>
            <person name="Lindquist E.A."/>
            <person name="Lucas S."/>
            <person name="Mayer K.F."/>
            <person name="Moreau H."/>
            <person name="Not F."/>
            <person name="Otillar R."/>
            <person name="Panaud O."/>
            <person name="Pangilinan J."/>
            <person name="Paulsen I."/>
            <person name="Piegu B."/>
            <person name="Poliakov A."/>
            <person name="Robbens S."/>
            <person name="Schmutz J."/>
            <person name="Toulza E."/>
            <person name="Wyss T."/>
            <person name="Zelensky A."/>
            <person name="Zhou K."/>
            <person name="Armbrust E.V."/>
            <person name="Bhattacharya D."/>
            <person name="Goodenough U.W."/>
            <person name="Van de Peer Y."/>
            <person name="Grigoriev I.V."/>
        </authorList>
    </citation>
    <scope>NUCLEOTIDE SEQUENCE [LARGE SCALE GENOMIC DNA]</scope>
    <source>
        <strain evidence="5">RCC299 / NOUM17</strain>
    </source>
</reference>
<dbReference type="Pfam" id="PF13812">
    <property type="entry name" value="PPR_3"/>
    <property type="match status" value="2"/>
</dbReference>
<evidence type="ECO:0000256" key="3">
    <source>
        <dbReference type="PROSITE-ProRule" id="PRU00708"/>
    </source>
</evidence>
<dbReference type="AlphaFoldDB" id="C1EHH4"/>
<proteinExistence type="inferred from homology"/>
<organism evidence="4 5">
    <name type="scientific">Micromonas commoda (strain RCC299 / NOUM17 / CCMP2709)</name>
    <name type="common">Picoplanktonic green alga</name>
    <dbReference type="NCBI Taxonomy" id="296587"/>
    <lineage>
        <taxon>Eukaryota</taxon>
        <taxon>Viridiplantae</taxon>
        <taxon>Chlorophyta</taxon>
        <taxon>Mamiellophyceae</taxon>
        <taxon>Mamiellales</taxon>
        <taxon>Mamiellaceae</taxon>
        <taxon>Micromonas</taxon>
    </lineage>
</organism>
<accession>C1EHH4</accession>
<evidence type="ECO:0000256" key="2">
    <source>
        <dbReference type="ARBA" id="ARBA00022737"/>
    </source>
</evidence>
<dbReference type="eggNOG" id="KOG4197">
    <property type="taxonomic scope" value="Eukaryota"/>
</dbReference>
<dbReference type="PROSITE" id="PS51375">
    <property type="entry name" value="PPR"/>
    <property type="match status" value="1"/>
</dbReference>
<evidence type="ECO:0008006" key="6">
    <source>
        <dbReference type="Google" id="ProtNLM"/>
    </source>
</evidence>
<dbReference type="Gene3D" id="1.25.40.10">
    <property type="entry name" value="Tetratricopeptide repeat domain"/>
    <property type="match status" value="1"/>
</dbReference>
<gene>
    <name evidence="4" type="ORF">MICPUN_104193</name>
</gene>